<feature type="non-terminal residue" evidence="1">
    <location>
        <position position="29"/>
    </location>
</feature>
<dbReference type="STRING" id="671065.MetMK1DRAFT_00001780"/>
<organism evidence="1 2">
    <name type="scientific">Metallosphaera yellowstonensis MK1</name>
    <dbReference type="NCBI Taxonomy" id="671065"/>
    <lineage>
        <taxon>Archaea</taxon>
        <taxon>Thermoproteota</taxon>
        <taxon>Thermoprotei</taxon>
        <taxon>Sulfolobales</taxon>
        <taxon>Sulfolobaceae</taxon>
        <taxon>Metallosphaera</taxon>
    </lineage>
</organism>
<evidence type="ECO:0000313" key="1">
    <source>
        <dbReference type="EMBL" id="EHP71174.1"/>
    </source>
</evidence>
<name>H2C0V7_9CREN</name>
<accession>H2C0V7</accession>
<dbReference type="AlphaFoldDB" id="H2C0V7"/>
<dbReference type="HOGENOM" id="CLU_3411385_0_0_2"/>
<dbReference type="Proteomes" id="UP000003980">
    <property type="component" value="Unassembled WGS sequence"/>
</dbReference>
<sequence>MRYSTLAKWSYGLKVLVVAEAILFVSPYI</sequence>
<gene>
    <name evidence="1" type="ORF">MetMK1DRAFT_00001780</name>
</gene>
<evidence type="ECO:0000313" key="2">
    <source>
        <dbReference type="Proteomes" id="UP000003980"/>
    </source>
</evidence>
<proteinExistence type="predicted"/>
<protein>
    <submittedName>
        <fullName evidence="1">Uncharacterized protein</fullName>
    </submittedName>
</protein>
<keyword evidence="2" id="KW-1185">Reference proteome</keyword>
<reference evidence="1 2" key="1">
    <citation type="submission" date="2012-01" db="EMBL/GenBank/DDBJ databases">
        <title>Improved High-Quality Draft sequence of Metallosphaera yellowstonensis MK1.</title>
        <authorList>
            <consortium name="US DOE Joint Genome Institute"/>
            <person name="Lucas S."/>
            <person name="Han J."/>
            <person name="Cheng J.-F."/>
            <person name="Goodwin L."/>
            <person name="Pitluck S."/>
            <person name="Peters L."/>
            <person name="Teshima H."/>
            <person name="Detter J.C."/>
            <person name="Han C."/>
            <person name="Tapia R."/>
            <person name="Land M."/>
            <person name="Hauser L."/>
            <person name="Kyrpides N."/>
            <person name="Kozubal M."/>
            <person name="Macur R.E."/>
            <person name="Jay Z."/>
            <person name="Inskeep W."/>
            <person name="Woyke T."/>
        </authorList>
    </citation>
    <scope>NUCLEOTIDE SEQUENCE [LARGE SCALE GENOMIC DNA]</scope>
    <source>
        <strain evidence="1 2">MK1</strain>
    </source>
</reference>
<dbReference type="EMBL" id="JH597760">
    <property type="protein sequence ID" value="EHP71174.1"/>
    <property type="molecule type" value="Genomic_DNA"/>
</dbReference>